<evidence type="ECO:0000313" key="1">
    <source>
        <dbReference type="EMBL" id="JAE12832.1"/>
    </source>
</evidence>
<protein>
    <submittedName>
        <fullName evidence="1">Uncharacterized protein</fullName>
    </submittedName>
</protein>
<sequence length="28" mass="2984">MQILGSNPGPAASQLKALSPSYQLVCFY</sequence>
<reference evidence="1" key="1">
    <citation type="submission" date="2014-09" db="EMBL/GenBank/DDBJ databases">
        <authorList>
            <person name="Magalhaes I.L.F."/>
            <person name="Oliveira U."/>
            <person name="Santos F.R."/>
            <person name="Vidigal T.H.D.A."/>
            <person name="Brescovit A.D."/>
            <person name="Santos A.J."/>
        </authorList>
    </citation>
    <scope>NUCLEOTIDE SEQUENCE</scope>
    <source>
        <tissue evidence="1">Shoot tissue taken approximately 20 cm above the soil surface</tissue>
    </source>
</reference>
<proteinExistence type="predicted"/>
<dbReference type="AlphaFoldDB" id="A0A0A9FKG2"/>
<dbReference type="EMBL" id="GBRH01185064">
    <property type="protein sequence ID" value="JAE12832.1"/>
    <property type="molecule type" value="Transcribed_RNA"/>
</dbReference>
<name>A0A0A9FKG2_ARUDO</name>
<reference evidence="1" key="2">
    <citation type="journal article" date="2015" name="Data Brief">
        <title>Shoot transcriptome of the giant reed, Arundo donax.</title>
        <authorList>
            <person name="Barrero R.A."/>
            <person name="Guerrero F.D."/>
            <person name="Moolhuijzen P."/>
            <person name="Goolsby J.A."/>
            <person name="Tidwell J."/>
            <person name="Bellgard S.E."/>
            <person name="Bellgard M.I."/>
        </authorList>
    </citation>
    <scope>NUCLEOTIDE SEQUENCE</scope>
    <source>
        <tissue evidence="1">Shoot tissue taken approximately 20 cm above the soil surface</tissue>
    </source>
</reference>
<accession>A0A0A9FKG2</accession>
<organism evidence="1">
    <name type="scientific">Arundo donax</name>
    <name type="common">Giant reed</name>
    <name type="synonym">Donax arundinaceus</name>
    <dbReference type="NCBI Taxonomy" id="35708"/>
    <lineage>
        <taxon>Eukaryota</taxon>
        <taxon>Viridiplantae</taxon>
        <taxon>Streptophyta</taxon>
        <taxon>Embryophyta</taxon>
        <taxon>Tracheophyta</taxon>
        <taxon>Spermatophyta</taxon>
        <taxon>Magnoliopsida</taxon>
        <taxon>Liliopsida</taxon>
        <taxon>Poales</taxon>
        <taxon>Poaceae</taxon>
        <taxon>PACMAD clade</taxon>
        <taxon>Arundinoideae</taxon>
        <taxon>Arundineae</taxon>
        <taxon>Arundo</taxon>
    </lineage>
</organism>